<feature type="compositionally biased region" description="Basic and acidic residues" evidence="1">
    <location>
        <begin position="42"/>
        <end position="52"/>
    </location>
</feature>
<dbReference type="InParanoid" id="E2BK33"/>
<sequence length="111" mass="12736">MDSTDEEAYMELVFTRDSSVSRQEKVKALWKFLDARDDLQPHKGTLEVKTPSETKSSASSVDEREEEKKDVWRKGLEVFQELGLEKIALTTDNKCKFCLTEKTTQYGLLAV</sequence>
<feature type="region of interest" description="Disordered" evidence="1">
    <location>
        <begin position="42"/>
        <end position="68"/>
    </location>
</feature>
<dbReference type="AlphaFoldDB" id="E2BK33"/>
<reference evidence="2 3" key="1">
    <citation type="journal article" date="2010" name="Science">
        <title>Genomic comparison of the ants Camponotus floridanus and Harpegnathos saltator.</title>
        <authorList>
            <person name="Bonasio R."/>
            <person name="Zhang G."/>
            <person name="Ye C."/>
            <person name="Mutti N.S."/>
            <person name="Fang X."/>
            <person name="Qin N."/>
            <person name="Donahue G."/>
            <person name="Yang P."/>
            <person name="Li Q."/>
            <person name="Li C."/>
            <person name="Zhang P."/>
            <person name="Huang Z."/>
            <person name="Berger S.L."/>
            <person name="Reinberg D."/>
            <person name="Wang J."/>
            <person name="Liebig J."/>
        </authorList>
    </citation>
    <scope>NUCLEOTIDE SEQUENCE [LARGE SCALE GENOMIC DNA]</scope>
    <source>
        <strain evidence="2 3">R22 G/1</strain>
    </source>
</reference>
<dbReference type="OMA" id="HENSKHE"/>
<evidence type="ECO:0000313" key="2">
    <source>
        <dbReference type="EMBL" id="EFN83941.1"/>
    </source>
</evidence>
<dbReference type="OrthoDB" id="7549202at2759"/>
<dbReference type="Proteomes" id="UP000008237">
    <property type="component" value="Unassembled WGS sequence"/>
</dbReference>
<proteinExistence type="predicted"/>
<accession>E2BK33</accession>
<gene>
    <name evidence="2" type="ORF">EAI_09610</name>
</gene>
<evidence type="ECO:0000256" key="1">
    <source>
        <dbReference type="SAM" id="MobiDB-lite"/>
    </source>
</evidence>
<dbReference type="EMBL" id="GL448740">
    <property type="protein sequence ID" value="EFN83941.1"/>
    <property type="molecule type" value="Genomic_DNA"/>
</dbReference>
<evidence type="ECO:0000313" key="3">
    <source>
        <dbReference type="Proteomes" id="UP000008237"/>
    </source>
</evidence>
<name>E2BK33_HARSA</name>
<keyword evidence="3" id="KW-1185">Reference proteome</keyword>
<protein>
    <submittedName>
        <fullName evidence="2">Uncharacterized protein</fullName>
    </submittedName>
</protein>
<organism evidence="3">
    <name type="scientific">Harpegnathos saltator</name>
    <name type="common">Jerdon's jumping ant</name>
    <dbReference type="NCBI Taxonomy" id="610380"/>
    <lineage>
        <taxon>Eukaryota</taxon>
        <taxon>Metazoa</taxon>
        <taxon>Ecdysozoa</taxon>
        <taxon>Arthropoda</taxon>
        <taxon>Hexapoda</taxon>
        <taxon>Insecta</taxon>
        <taxon>Pterygota</taxon>
        <taxon>Neoptera</taxon>
        <taxon>Endopterygota</taxon>
        <taxon>Hymenoptera</taxon>
        <taxon>Apocrita</taxon>
        <taxon>Aculeata</taxon>
        <taxon>Formicoidea</taxon>
        <taxon>Formicidae</taxon>
        <taxon>Ponerinae</taxon>
        <taxon>Ponerini</taxon>
        <taxon>Harpegnathos</taxon>
    </lineage>
</organism>